<feature type="compositionally biased region" description="Low complexity" evidence="1">
    <location>
        <begin position="54"/>
        <end position="71"/>
    </location>
</feature>
<evidence type="ECO:0000256" key="1">
    <source>
        <dbReference type="SAM" id="MobiDB-lite"/>
    </source>
</evidence>
<feature type="compositionally biased region" description="Polar residues" evidence="1">
    <location>
        <begin position="121"/>
        <end position="131"/>
    </location>
</feature>
<dbReference type="EMBL" id="CM003536">
    <property type="protein sequence ID" value="RCV44881.1"/>
    <property type="molecule type" value="Genomic_DNA"/>
</dbReference>
<feature type="region of interest" description="Disordered" evidence="1">
    <location>
        <begin position="1"/>
        <end position="207"/>
    </location>
</feature>
<dbReference type="AlphaFoldDB" id="A0A368SR43"/>
<gene>
    <name evidence="2" type="ORF">SETIT_9G410400v2</name>
</gene>
<reference evidence="2" key="1">
    <citation type="journal article" date="2012" name="Nat. Biotechnol.">
        <title>Reference genome sequence of the model plant Setaria.</title>
        <authorList>
            <person name="Bennetzen J.L."/>
            <person name="Schmutz J."/>
            <person name="Wang H."/>
            <person name="Percifield R."/>
            <person name="Hawkins J."/>
            <person name="Pontaroli A.C."/>
            <person name="Estep M."/>
            <person name="Feng L."/>
            <person name="Vaughn J.N."/>
            <person name="Grimwood J."/>
            <person name="Jenkins J."/>
            <person name="Barry K."/>
            <person name="Lindquist E."/>
            <person name="Hellsten U."/>
            <person name="Deshpande S."/>
            <person name="Wang X."/>
            <person name="Wu X."/>
            <person name="Mitros T."/>
            <person name="Triplett J."/>
            <person name="Yang X."/>
            <person name="Ye C.Y."/>
            <person name="Mauro-Herrera M."/>
            <person name="Wang L."/>
            <person name="Li P."/>
            <person name="Sharma M."/>
            <person name="Sharma R."/>
            <person name="Ronald P.C."/>
            <person name="Panaud O."/>
            <person name="Kellogg E.A."/>
            <person name="Brutnell T.P."/>
            <person name="Doust A.N."/>
            <person name="Tuskan G.A."/>
            <person name="Rokhsar D."/>
            <person name="Devos K.M."/>
        </authorList>
    </citation>
    <scope>NUCLEOTIDE SEQUENCE [LARGE SCALE GENOMIC DNA]</scope>
    <source>
        <strain evidence="2">Yugu1</strain>
    </source>
</reference>
<feature type="compositionally biased region" description="Basic and acidic residues" evidence="1">
    <location>
        <begin position="1"/>
        <end position="10"/>
    </location>
</feature>
<evidence type="ECO:0000313" key="2">
    <source>
        <dbReference type="EMBL" id="RCV44881.1"/>
    </source>
</evidence>
<protein>
    <submittedName>
        <fullName evidence="2">Uncharacterized protein</fullName>
    </submittedName>
</protein>
<name>A0A368SR43_SETIT</name>
<reference evidence="2" key="2">
    <citation type="submission" date="2015-07" db="EMBL/GenBank/DDBJ databases">
        <authorList>
            <person name="Noorani M."/>
        </authorList>
    </citation>
    <scope>NUCLEOTIDE SEQUENCE</scope>
    <source>
        <strain evidence="2">Yugu1</strain>
    </source>
</reference>
<sequence length="207" mass="20719">MRRAGMDSQERTPGTRRLQADPTACSPATLLLSRDGSRACTQVTPRGTSSVSTARSPGTRGSSPGSTARSPVTPPSSRNGPAACSPGTRRGSSSGSTARSPVTPPSSRSGPAVCTPASMGETGSSTASSPATLRGAVAADRVAESSKARSPACTPATRSADWASPSGASSPGTTGGGGADRRTPRMRGPAPSAQRNGAGRREKSRRR</sequence>
<organism evidence="2">
    <name type="scientific">Setaria italica</name>
    <name type="common">Foxtail millet</name>
    <name type="synonym">Panicum italicum</name>
    <dbReference type="NCBI Taxonomy" id="4555"/>
    <lineage>
        <taxon>Eukaryota</taxon>
        <taxon>Viridiplantae</taxon>
        <taxon>Streptophyta</taxon>
        <taxon>Embryophyta</taxon>
        <taxon>Tracheophyta</taxon>
        <taxon>Spermatophyta</taxon>
        <taxon>Magnoliopsida</taxon>
        <taxon>Liliopsida</taxon>
        <taxon>Poales</taxon>
        <taxon>Poaceae</taxon>
        <taxon>PACMAD clade</taxon>
        <taxon>Panicoideae</taxon>
        <taxon>Panicodae</taxon>
        <taxon>Paniceae</taxon>
        <taxon>Cenchrinae</taxon>
        <taxon>Setaria</taxon>
    </lineage>
</organism>
<accession>A0A368SR43</accession>
<proteinExistence type="predicted"/>
<feature type="compositionally biased region" description="Low complexity" evidence="1">
    <location>
        <begin position="85"/>
        <end position="101"/>
    </location>
</feature>
<feature type="compositionally biased region" description="Polar residues" evidence="1">
    <location>
        <begin position="39"/>
        <end position="53"/>
    </location>
</feature>
<feature type="compositionally biased region" description="Low complexity" evidence="1">
    <location>
        <begin position="163"/>
        <end position="172"/>
    </location>
</feature>